<dbReference type="PANTHER" id="PTHR42743">
    <property type="entry name" value="AMINO-ACID AMINOTRANSFERASE"/>
    <property type="match status" value="1"/>
</dbReference>
<evidence type="ECO:0000256" key="1">
    <source>
        <dbReference type="ARBA" id="ARBA00003109"/>
    </source>
</evidence>
<evidence type="ECO:0000256" key="8">
    <source>
        <dbReference type="ARBA" id="ARBA00023304"/>
    </source>
</evidence>
<evidence type="ECO:0000256" key="2">
    <source>
        <dbReference type="ARBA" id="ARBA00004824"/>
    </source>
</evidence>
<dbReference type="SUPFAM" id="SSF56752">
    <property type="entry name" value="D-aminoacid aminotransferase-like PLP-dependent enzymes"/>
    <property type="match status" value="1"/>
</dbReference>
<comment type="function">
    <text evidence="1">Acts on leucine, isoleucine and valine.</text>
</comment>
<evidence type="ECO:0000256" key="10">
    <source>
        <dbReference type="ARBA" id="ARBA00048798"/>
    </source>
</evidence>
<comment type="similarity">
    <text evidence="5">Belongs to the class-IV pyridoxal-phosphate-dependent aminotransferase family.</text>
</comment>
<keyword evidence="12" id="KW-0032">Aminotransferase</keyword>
<dbReference type="InterPro" id="IPR036038">
    <property type="entry name" value="Aminotransferase-like"/>
</dbReference>
<keyword evidence="13" id="KW-1185">Reference proteome</keyword>
<evidence type="ECO:0000256" key="6">
    <source>
        <dbReference type="ARBA" id="ARBA00013053"/>
    </source>
</evidence>
<dbReference type="PANTHER" id="PTHR42743:SF11">
    <property type="entry name" value="AMINODEOXYCHORISMATE LYASE"/>
    <property type="match status" value="1"/>
</dbReference>
<comment type="catalytic activity">
    <reaction evidence="9">
        <text>L-valine + 2-oxoglutarate = 3-methyl-2-oxobutanoate + L-glutamate</text>
        <dbReference type="Rhea" id="RHEA:24813"/>
        <dbReference type="ChEBI" id="CHEBI:11851"/>
        <dbReference type="ChEBI" id="CHEBI:16810"/>
        <dbReference type="ChEBI" id="CHEBI:29985"/>
        <dbReference type="ChEBI" id="CHEBI:57762"/>
        <dbReference type="EC" id="2.6.1.42"/>
    </reaction>
</comment>
<dbReference type="Pfam" id="PF01063">
    <property type="entry name" value="Aminotran_4"/>
    <property type="match status" value="1"/>
</dbReference>
<evidence type="ECO:0000256" key="5">
    <source>
        <dbReference type="ARBA" id="ARBA00009320"/>
    </source>
</evidence>
<sequence>MPQSAEVIWRDGTFRPSEGAIDANDRGLLLADGVFDTALVLNGRVFRRQDHLARLAAACSTLQIPAETALLRSAMAALAGRCGDGSIRLTVTRGPAPRGLAFPAAPKPTILGSYAPLAPALMFRPVALATAAIRRNETSPTSRVKTLSYLDAVLAAEAAKAAGADDALFLNGAGRIASTNLANLFLLQSDRLSTPALSEGVLPGITRSWIIADADAAGLRVEEREISPDIPAGAAVFATNSLRLIAPVASLDGKTLPKHPAILALATRLCEAIQAECGRDPREYGASLAALAPAD</sequence>
<comment type="catalytic activity">
    <reaction evidence="11">
        <text>L-leucine + 2-oxoglutarate = 4-methyl-2-oxopentanoate + L-glutamate</text>
        <dbReference type="Rhea" id="RHEA:18321"/>
        <dbReference type="ChEBI" id="CHEBI:16810"/>
        <dbReference type="ChEBI" id="CHEBI:17865"/>
        <dbReference type="ChEBI" id="CHEBI:29985"/>
        <dbReference type="ChEBI" id="CHEBI:57427"/>
        <dbReference type="EC" id="2.6.1.42"/>
    </reaction>
</comment>
<evidence type="ECO:0000256" key="11">
    <source>
        <dbReference type="ARBA" id="ARBA00049229"/>
    </source>
</evidence>
<evidence type="ECO:0000256" key="7">
    <source>
        <dbReference type="ARBA" id="ARBA00014472"/>
    </source>
</evidence>
<comment type="pathway">
    <text evidence="2">Amino-acid biosynthesis; L-isoleucine biosynthesis; L-isoleucine from 2-oxobutanoate: step 4/4.</text>
</comment>
<organism evidence="12 13">
    <name type="scientific">Jiella mangrovi</name>
    <dbReference type="NCBI Taxonomy" id="2821407"/>
    <lineage>
        <taxon>Bacteria</taxon>
        <taxon>Pseudomonadati</taxon>
        <taxon>Pseudomonadota</taxon>
        <taxon>Alphaproteobacteria</taxon>
        <taxon>Hyphomicrobiales</taxon>
        <taxon>Aurantimonadaceae</taxon>
        <taxon>Jiella</taxon>
    </lineage>
</organism>
<dbReference type="EC" id="2.6.1.42" evidence="6"/>
<dbReference type="Gene3D" id="3.20.10.10">
    <property type="entry name" value="D-amino Acid Aminotransferase, subunit A, domain 2"/>
    <property type="match status" value="1"/>
</dbReference>
<protein>
    <recommendedName>
        <fullName evidence="7">Probable branched-chain-amino-acid aminotransferase</fullName>
        <ecNumber evidence="6">2.6.1.42</ecNumber>
    </recommendedName>
</protein>
<evidence type="ECO:0000313" key="12">
    <source>
        <dbReference type="EMBL" id="MBP0617648.1"/>
    </source>
</evidence>
<dbReference type="InterPro" id="IPR050571">
    <property type="entry name" value="Class-IV_PLP-Dep_Aminotrnsfr"/>
</dbReference>
<evidence type="ECO:0000256" key="9">
    <source>
        <dbReference type="ARBA" id="ARBA00048212"/>
    </source>
</evidence>
<evidence type="ECO:0000313" key="13">
    <source>
        <dbReference type="Proteomes" id="UP000678276"/>
    </source>
</evidence>
<reference evidence="12 13" key="1">
    <citation type="submission" date="2021-04" db="EMBL/GenBank/DDBJ databases">
        <title>Whole genome sequence of Jiella sp. KSK16Y-1.</title>
        <authorList>
            <person name="Tuo L."/>
        </authorList>
    </citation>
    <scope>NUCLEOTIDE SEQUENCE [LARGE SCALE GENOMIC DNA]</scope>
    <source>
        <strain evidence="12 13">KSK16Y-1</strain>
    </source>
</reference>
<dbReference type="InterPro" id="IPR043131">
    <property type="entry name" value="BCAT-like_N"/>
</dbReference>
<dbReference type="InterPro" id="IPR043132">
    <property type="entry name" value="BCAT-like_C"/>
</dbReference>
<dbReference type="EMBL" id="JAGJCF010000018">
    <property type="protein sequence ID" value="MBP0617648.1"/>
    <property type="molecule type" value="Genomic_DNA"/>
</dbReference>
<keyword evidence="8" id="KW-0100">Branched-chain amino acid biosynthesis</keyword>
<dbReference type="GO" id="GO:0008483">
    <property type="term" value="F:transaminase activity"/>
    <property type="evidence" value="ECO:0007669"/>
    <property type="project" value="UniProtKB-KW"/>
</dbReference>
<evidence type="ECO:0000256" key="3">
    <source>
        <dbReference type="ARBA" id="ARBA00004931"/>
    </source>
</evidence>
<dbReference type="RefSeq" id="WP_209596618.1">
    <property type="nucleotide sequence ID" value="NZ_JAGJCF010000018.1"/>
</dbReference>
<evidence type="ECO:0000256" key="4">
    <source>
        <dbReference type="ARBA" id="ARBA00005072"/>
    </source>
</evidence>
<dbReference type="Gene3D" id="3.30.470.10">
    <property type="match status" value="1"/>
</dbReference>
<keyword evidence="12" id="KW-0808">Transferase</keyword>
<keyword evidence="8" id="KW-0028">Amino-acid biosynthesis</keyword>
<accession>A0ABS4BLP9</accession>
<proteinExistence type="inferred from homology"/>
<dbReference type="InterPro" id="IPR001544">
    <property type="entry name" value="Aminotrans_IV"/>
</dbReference>
<dbReference type="Proteomes" id="UP000678276">
    <property type="component" value="Unassembled WGS sequence"/>
</dbReference>
<comment type="caution">
    <text evidence="12">The sequence shown here is derived from an EMBL/GenBank/DDBJ whole genome shotgun (WGS) entry which is preliminary data.</text>
</comment>
<name>A0ABS4BLP9_9HYPH</name>
<comment type="catalytic activity">
    <reaction evidence="10">
        <text>L-isoleucine + 2-oxoglutarate = (S)-3-methyl-2-oxopentanoate + L-glutamate</text>
        <dbReference type="Rhea" id="RHEA:24801"/>
        <dbReference type="ChEBI" id="CHEBI:16810"/>
        <dbReference type="ChEBI" id="CHEBI:29985"/>
        <dbReference type="ChEBI" id="CHEBI:35146"/>
        <dbReference type="ChEBI" id="CHEBI:58045"/>
        <dbReference type="EC" id="2.6.1.42"/>
    </reaction>
</comment>
<comment type="pathway">
    <text evidence="3">Amino-acid biosynthesis; L-valine biosynthesis; L-valine from pyruvate: step 4/4.</text>
</comment>
<gene>
    <name evidence="12" type="ORF">J6595_18850</name>
</gene>
<comment type="pathway">
    <text evidence="4">Amino-acid biosynthesis; L-leucine biosynthesis; L-leucine from 3-methyl-2-oxobutanoate: step 4/4.</text>
</comment>